<dbReference type="InterPro" id="IPR009937">
    <property type="entry name" value="Phage_holin_3_6"/>
</dbReference>
<keyword evidence="1" id="KW-1133">Transmembrane helix</keyword>
<keyword evidence="1" id="KW-0472">Membrane</keyword>
<keyword evidence="3" id="KW-1185">Reference proteome</keyword>
<dbReference type="RefSeq" id="WP_380742418.1">
    <property type="nucleotide sequence ID" value="NZ_JBHTLI010000001.1"/>
</dbReference>
<proteinExistence type="predicted"/>
<dbReference type="EMBL" id="JBHTLI010000001">
    <property type="protein sequence ID" value="MFD1094517.1"/>
    <property type="molecule type" value="Genomic_DNA"/>
</dbReference>
<accession>A0ABW3NQ91</accession>
<dbReference type="Proteomes" id="UP001597131">
    <property type="component" value="Unassembled WGS sequence"/>
</dbReference>
<organism evidence="2 3">
    <name type="scientific">Salegentibacter chungangensis</name>
    <dbReference type="NCBI Taxonomy" id="1335724"/>
    <lineage>
        <taxon>Bacteria</taxon>
        <taxon>Pseudomonadati</taxon>
        <taxon>Bacteroidota</taxon>
        <taxon>Flavobacteriia</taxon>
        <taxon>Flavobacteriales</taxon>
        <taxon>Flavobacteriaceae</taxon>
        <taxon>Salegentibacter</taxon>
    </lineage>
</organism>
<protein>
    <submittedName>
        <fullName evidence="2">Phage holin family protein</fullName>
    </submittedName>
</protein>
<name>A0ABW3NQ91_9FLAO</name>
<evidence type="ECO:0000256" key="1">
    <source>
        <dbReference type="SAM" id="Phobius"/>
    </source>
</evidence>
<keyword evidence="1" id="KW-0812">Transmembrane</keyword>
<feature type="transmembrane region" description="Helical" evidence="1">
    <location>
        <begin position="43"/>
        <end position="67"/>
    </location>
</feature>
<evidence type="ECO:0000313" key="3">
    <source>
        <dbReference type="Proteomes" id="UP001597131"/>
    </source>
</evidence>
<reference evidence="3" key="1">
    <citation type="journal article" date="2019" name="Int. J. Syst. Evol. Microbiol.">
        <title>The Global Catalogue of Microorganisms (GCM) 10K type strain sequencing project: providing services to taxonomists for standard genome sequencing and annotation.</title>
        <authorList>
            <consortium name="The Broad Institute Genomics Platform"/>
            <consortium name="The Broad Institute Genome Sequencing Center for Infectious Disease"/>
            <person name="Wu L."/>
            <person name="Ma J."/>
        </authorList>
    </citation>
    <scope>NUCLEOTIDE SEQUENCE [LARGE SCALE GENOMIC DNA]</scope>
    <source>
        <strain evidence="3">CCUG 64793</strain>
    </source>
</reference>
<sequence length="116" mass="13119">MAFEKLSNSIHELNENIQAFAHSNSEYYKLEFFKQSMKGVTSLVRFMVLSSVISLAFIFISFAVAIAIGEAIGVPSAGYFIVGGFYLLLFVIILVFARKPIEKFLLVKFSRVFFNE</sequence>
<dbReference type="Pfam" id="PF07332">
    <property type="entry name" value="Phage_holin_3_6"/>
    <property type="match status" value="1"/>
</dbReference>
<gene>
    <name evidence="2" type="ORF">ACFQ3Q_02035</name>
</gene>
<feature type="transmembrane region" description="Helical" evidence="1">
    <location>
        <begin position="79"/>
        <end position="97"/>
    </location>
</feature>
<evidence type="ECO:0000313" key="2">
    <source>
        <dbReference type="EMBL" id="MFD1094517.1"/>
    </source>
</evidence>
<comment type="caution">
    <text evidence="2">The sequence shown here is derived from an EMBL/GenBank/DDBJ whole genome shotgun (WGS) entry which is preliminary data.</text>
</comment>